<proteinExistence type="predicted"/>
<dbReference type="PROSITE" id="PS51733">
    <property type="entry name" value="BPL_LPL_CATALYTIC"/>
    <property type="match status" value="1"/>
</dbReference>
<name>A0A2D0NHU0_FLAN2</name>
<dbReference type="SUPFAM" id="SSF55681">
    <property type="entry name" value="Class II aaRS and biotin synthetases"/>
    <property type="match status" value="1"/>
</dbReference>
<dbReference type="EMBL" id="PDUD01000003">
    <property type="protein sequence ID" value="PHN08065.1"/>
    <property type="molecule type" value="Genomic_DNA"/>
</dbReference>
<sequence length="262" mass="29488">MIKVEKKFRLPNKNTLFVGKVSRRFSALPSTNDYAANWLLRERPAEGAAILADHQTAGRGQMGNTWDTESGQNLTVSVIFYPTFLLARDQFELNQALALAVRDAVANFTEKPVIVKWPNDILIGERKICGILIQNSLSGPNIQSSIVGMGINVNQEAFAPGLSRASSLYLETGQKIDLNDLMLTLFAHLETRYLQLRQGGIDNIRTDYLQHLYRRNERRQFAYPDGRQFYGTITGVDKNGKLKIETGGQVELFAIKDVVYVY</sequence>
<keyword evidence="4" id="KW-1185">Reference proteome</keyword>
<feature type="domain" description="BPL/LPL catalytic" evidence="2">
    <location>
        <begin position="10"/>
        <end position="197"/>
    </location>
</feature>
<dbReference type="CDD" id="cd16442">
    <property type="entry name" value="BPL"/>
    <property type="match status" value="1"/>
</dbReference>
<evidence type="ECO:0000259" key="2">
    <source>
        <dbReference type="PROSITE" id="PS51733"/>
    </source>
</evidence>
<dbReference type="InterPro" id="IPR004408">
    <property type="entry name" value="Biotin_CoA_COase_ligase"/>
</dbReference>
<dbReference type="NCBIfam" id="TIGR00121">
    <property type="entry name" value="birA_ligase"/>
    <property type="match status" value="1"/>
</dbReference>
<dbReference type="PANTHER" id="PTHR12835">
    <property type="entry name" value="BIOTIN PROTEIN LIGASE"/>
    <property type="match status" value="1"/>
</dbReference>
<accession>A0A2D0NHU0</accession>
<evidence type="ECO:0000256" key="1">
    <source>
        <dbReference type="ARBA" id="ARBA00022598"/>
    </source>
</evidence>
<dbReference type="OrthoDB" id="9807064at2"/>
<gene>
    <name evidence="3" type="ORF">CRP01_03350</name>
</gene>
<keyword evidence="1 3" id="KW-0436">Ligase</keyword>
<dbReference type="AlphaFoldDB" id="A0A2D0NHU0"/>
<dbReference type="InterPro" id="IPR045864">
    <property type="entry name" value="aa-tRNA-synth_II/BPL/LPL"/>
</dbReference>
<protein>
    <submittedName>
        <fullName evidence="3">Biotin--[acetyl-CoA-carboxylase] ligase</fullName>
    </submittedName>
</protein>
<dbReference type="GO" id="GO:0005737">
    <property type="term" value="C:cytoplasm"/>
    <property type="evidence" value="ECO:0007669"/>
    <property type="project" value="TreeGrafter"/>
</dbReference>
<dbReference type="GO" id="GO:0004077">
    <property type="term" value="F:biotin--[biotin carboxyl-carrier protein] ligase activity"/>
    <property type="evidence" value="ECO:0007669"/>
    <property type="project" value="InterPro"/>
</dbReference>
<evidence type="ECO:0000313" key="3">
    <source>
        <dbReference type="EMBL" id="PHN08065.1"/>
    </source>
</evidence>
<reference evidence="3 4" key="1">
    <citation type="submission" date="2017-10" db="EMBL/GenBank/DDBJ databases">
        <title>The draft genome sequence of Lewinella nigricans NBRC 102662.</title>
        <authorList>
            <person name="Wang K."/>
        </authorList>
    </citation>
    <scope>NUCLEOTIDE SEQUENCE [LARGE SCALE GENOMIC DNA]</scope>
    <source>
        <strain evidence="3 4">NBRC 102662</strain>
    </source>
</reference>
<organism evidence="3 4">
    <name type="scientific">Flavilitoribacter nigricans (strain ATCC 23147 / DSM 23189 / NBRC 102662 / NCIMB 1420 / SS-2)</name>
    <name type="common">Lewinella nigricans</name>
    <dbReference type="NCBI Taxonomy" id="1122177"/>
    <lineage>
        <taxon>Bacteria</taxon>
        <taxon>Pseudomonadati</taxon>
        <taxon>Bacteroidota</taxon>
        <taxon>Saprospiria</taxon>
        <taxon>Saprospirales</taxon>
        <taxon>Lewinellaceae</taxon>
        <taxon>Flavilitoribacter</taxon>
    </lineage>
</organism>
<dbReference type="Pfam" id="PF03099">
    <property type="entry name" value="BPL_LplA_LipB"/>
    <property type="match status" value="1"/>
</dbReference>
<comment type="caution">
    <text evidence="3">The sequence shown here is derived from an EMBL/GenBank/DDBJ whole genome shotgun (WGS) entry which is preliminary data.</text>
</comment>
<dbReference type="PANTHER" id="PTHR12835:SF5">
    <property type="entry name" value="BIOTIN--PROTEIN LIGASE"/>
    <property type="match status" value="1"/>
</dbReference>
<evidence type="ECO:0000313" key="4">
    <source>
        <dbReference type="Proteomes" id="UP000223913"/>
    </source>
</evidence>
<dbReference type="Gene3D" id="3.30.930.10">
    <property type="entry name" value="Bira Bifunctional Protein, Domain 2"/>
    <property type="match status" value="1"/>
</dbReference>
<dbReference type="InterPro" id="IPR004143">
    <property type="entry name" value="BPL_LPL_catalytic"/>
</dbReference>
<dbReference type="Proteomes" id="UP000223913">
    <property type="component" value="Unassembled WGS sequence"/>
</dbReference>